<dbReference type="CDD" id="cd04186">
    <property type="entry name" value="GT_2_like_c"/>
    <property type="match status" value="1"/>
</dbReference>
<sequence>MVISQSSNHDRFTGNVDNCLYKITPAGKIKIFVEGWLLHPNSRVISLRLGSSDENLVFARLVHRPDVAAKIPNIKHALESGFSATFEMNQIPTSKMQITLAATLEDGRTLISKLEVNVHKYENMSERQVIEEKQESSPYGSIKSREDYLNVQSLLYKAFLDSNERIKFPVATTPEVSIIIATFNRAPLSYACLCSLKAQQNTSFEVIIVDNNSSDSTRELLCRLEGVYVIQKKENQHFIVASLEGAKKASGKYLLFLNNDCTLFPGALKAALAVFSEIANVACVGAQLIRPDGRLQEAGSKLFEDGSCAAIGNGEDPLKAEYCLRKDVDFVSGAFLMTPRTIWESLGGFDRLFVPAYYEDVDYCLRAKMAGLRIIYEPNVKVLHPEHGCGDSQVPACLMERNKKKLLNKFPGYFKSNEGKNGLKSEPTEVKNLSKKFILFIDDFVPRREVGQGGPRSEKIIQELACRGFEIGIFALNEEKKEEAEAIGQKLPGLKFCRVIPRGDLLNCLLQEQSNYNVIWVSRPHNMEEISRFRDLYPMLFYNKKVIYDAEAVFAMREVLKLELQKGIKLSDTESGRILSKELSLIRNADLVVSVSKYEAFRFKNFGCDKILVLGHAEENPPEALVSFSDRMGILSVGPILDDEAPNADAFKWFIGNVLPLIDKVYGADYHFFTHAGLIHSKKLKEKESARIRLPGFVPDISPLYLSSRIFVAATRYSAGIPLKVIEAASHGVPCVVTALLAEQLGWKEGADFLVASNAEDFAFKCAMLYRDEKLWNYISNNALDRVSDEYSMATFSSQLNEILQVIS</sequence>
<dbReference type="AlphaFoldDB" id="A0A7X9IKG8"/>
<dbReference type="Pfam" id="PF13692">
    <property type="entry name" value="Glyco_trans_1_4"/>
    <property type="match status" value="1"/>
</dbReference>
<dbReference type="PANTHER" id="PTHR43179">
    <property type="entry name" value="RHAMNOSYLTRANSFERASE WBBL"/>
    <property type="match status" value="1"/>
</dbReference>
<dbReference type="PANTHER" id="PTHR43179:SF7">
    <property type="entry name" value="RHAMNOSYLTRANSFERASE WBBL"/>
    <property type="match status" value="1"/>
</dbReference>
<feature type="domain" description="Glycosyltransferase 2-like" evidence="1">
    <location>
        <begin position="177"/>
        <end position="295"/>
    </location>
</feature>
<proteinExistence type="predicted"/>
<dbReference type="InterPro" id="IPR029044">
    <property type="entry name" value="Nucleotide-diphossugar_trans"/>
</dbReference>
<dbReference type="Gene3D" id="3.90.550.10">
    <property type="entry name" value="Spore Coat Polysaccharide Biosynthesis Protein SpsA, Chain A"/>
    <property type="match status" value="1"/>
</dbReference>
<dbReference type="Gene3D" id="3.40.50.2000">
    <property type="entry name" value="Glycogen Phosphorylase B"/>
    <property type="match status" value="1"/>
</dbReference>
<evidence type="ECO:0000313" key="3">
    <source>
        <dbReference type="Proteomes" id="UP000524246"/>
    </source>
</evidence>
<dbReference type="SUPFAM" id="SSF53448">
    <property type="entry name" value="Nucleotide-diphospho-sugar transferases"/>
    <property type="match status" value="1"/>
</dbReference>
<keyword evidence="2" id="KW-0808">Transferase</keyword>
<dbReference type="InterPro" id="IPR001173">
    <property type="entry name" value="Glyco_trans_2-like"/>
</dbReference>
<comment type="caution">
    <text evidence="2">The sequence shown here is derived from an EMBL/GenBank/DDBJ whole genome shotgun (WGS) entry which is preliminary data.</text>
</comment>
<evidence type="ECO:0000313" key="2">
    <source>
        <dbReference type="EMBL" id="NMC63685.1"/>
    </source>
</evidence>
<dbReference type="SUPFAM" id="SSF53756">
    <property type="entry name" value="UDP-Glycosyltransferase/glycogen phosphorylase"/>
    <property type="match status" value="1"/>
</dbReference>
<organism evidence="2 3">
    <name type="scientific">SAR324 cluster bacterium</name>
    <dbReference type="NCBI Taxonomy" id="2024889"/>
    <lineage>
        <taxon>Bacteria</taxon>
        <taxon>Deltaproteobacteria</taxon>
        <taxon>SAR324 cluster</taxon>
    </lineage>
</organism>
<dbReference type="EMBL" id="JAAZON010000504">
    <property type="protein sequence ID" value="NMC63685.1"/>
    <property type="molecule type" value="Genomic_DNA"/>
</dbReference>
<dbReference type="Proteomes" id="UP000524246">
    <property type="component" value="Unassembled WGS sequence"/>
</dbReference>
<accession>A0A7X9IKG8</accession>
<name>A0A7X9IKG8_9DELT</name>
<evidence type="ECO:0000259" key="1">
    <source>
        <dbReference type="Pfam" id="PF00535"/>
    </source>
</evidence>
<dbReference type="Pfam" id="PF00535">
    <property type="entry name" value="Glycos_transf_2"/>
    <property type="match status" value="1"/>
</dbReference>
<gene>
    <name evidence="2" type="ORF">GYA55_11035</name>
</gene>
<reference evidence="2 3" key="1">
    <citation type="journal article" date="2020" name="Biotechnol. Biofuels">
        <title>New insights from the biogas microbiome by comprehensive genome-resolved metagenomics of nearly 1600 species originating from multiple anaerobic digesters.</title>
        <authorList>
            <person name="Campanaro S."/>
            <person name="Treu L."/>
            <person name="Rodriguez-R L.M."/>
            <person name="Kovalovszki A."/>
            <person name="Ziels R.M."/>
            <person name="Maus I."/>
            <person name="Zhu X."/>
            <person name="Kougias P.G."/>
            <person name="Basile A."/>
            <person name="Luo G."/>
            <person name="Schluter A."/>
            <person name="Konstantinidis K.T."/>
            <person name="Angelidaki I."/>
        </authorList>
    </citation>
    <scope>NUCLEOTIDE SEQUENCE [LARGE SCALE GENOMIC DNA]</scope>
    <source>
        <strain evidence="2">AS27yjCOA_65</strain>
    </source>
</reference>
<protein>
    <submittedName>
        <fullName evidence="2">Glycosyltransferase</fullName>
    </submittedName>
</protein>
<dbReference type="GO" id="GO:0016740">
    <property type="term" value="F:transferase activity"/>
    <property type="evidence" value="ECO:0007669"/>
    <property type="project" value="UniProtKB-KW"/>
</dbReference>